<dbReference type="InterPro" id="IPR000926">
    <property type="entry name" value="RibA"/>
</dbReference>
<dbReference type="Pfam" id="PF00926">
    <property type="entry name" value="DHBP_synthase"/>
    <property type="match status" value="1"/>
</dbReference>
<comment type="catalytic activity">
    <reaction evidence="17 18">
        <text>GTP + 4 H2O = 2,5-diamino-6-hydroxy-4-(5-phosphoribosylamino)-pyrimidine + formate + 2 phosphate + 3 H(+)</text>
        <dbReference type="Rhea" id="RHEA:23704"/>
        <dbReference type="ChEBI" id="CHEBI:15377"/>
        <dbReference type="ChEBI" id="CHEBI:15378"/>
        <dbReference type="ChEBI" id="CHEBI:15740"/>
        <dbReference type="ChEBI" id="CHEBI:37565"/>
        <dbReference type="ChEBI" id="CHEBI:43474"/>
        <dbReference type="ChEBI" id="CHEBI:58614"/>
        <dbReference type="EC" id="3.5.4.25"/>
    </reaction>
</comment>
<comment type="function">
    <text evidence="18">Catalyzes the conversion of GTP to 2,5-diamino-6-ribosylamino-4(3H)-pyrimidinone 5'-phosphate (DARP), formate and pyrophosphate.</text>
</comment>
<dbReference type="GO" id="GO:0009231">
    <property type="term" value="P:riboflavin biosynthetic process"/>
    <property type="evidence" value="ECO:0007669"/>
    <property type="project" value="UniProtKB-UniRule"/>
</dbReference>
<dbReference type="FunFam" id="3.40.50.10990:FF:000002">
    <property type="entry name" value="GTP cyclohydrolase-2"/>
    <property type="match status" value="1"/>
</dbReference>
<feature type="binding site" evidence="18">
    <location>
        <position position="355"/>
    </location>
    <ligand>
        <name>GTP</name>
        <dbReference type="ChEBI" id="CHEBI:37565"/>
    </ligand>
</feature>
<feature type="binding site" evidence="18">
    <location>
        <position position="276"/>
    </location>
    <ligand>
        <name>GTP</name>
        <dbReference type="ChEBI" id="CHEBI:37565"/>
    </ligand>
</feature>
<evidence type="ECO:0000256" key="14">
    <source>
        <dbReference type="ARBA" id="ARBA00023134"/>
    </source>
</evidence>
<keyword evidence="13" id="KW-0460">Magnesium</keyword>
<keyword evidence="12 18" id="KW-0862">Zinc</keyword>
<feature type="binding site" evidence="18">
    <location>
        <position position="273"/>
    </location>
    <ligand>
        <name>Zn(2+)</name>
        <dbReference type="ChEBI" id="CHEBI:29105"/>
        <note>catalytic</note>
    </ligand>
</feature>
<comment type="function">
    <text evidence="4">Catalyzes the conversion of D-ribulose 5-phosphate to formate and 3,4-dihydroxy-2-butanone 4-phosphate.</text>
</comment>
<gene>
    <name evidence="18" type="primary">ribA</name>
    <name evidence="20" type="ORF">FC51_GL000058</name>
</gene>
<dbReference type="InterPro" id="IPR017945">
    <property type="entry name" value="DHBP_synth_RibB-like_a/b_dom"/>
</dbReference>
<evidence type="ECO:0000259" key="19">
    <source>
        <dbReference type="Pfam" id="PF00925"/>
    </source>
</evidence>
<protein>
    <recommendedName>
        <fullName evidence="18">GTP cyclohydrolase-2</fullName>
        <ecNumber evidence="18">3.5.4.25</ecNumber>
    </recommendedName>
    <alternativeName>
        <fullName evidence="18">GTP cyclohydrolase II</fullName>
    </alternativeName>
</protein>
<keyword evidence="9 18" id="KW-0479">Metal-binding</keyword>
<feature type="binding site" evidence="18">
    <location>
        <position position="360"/>
    </location>
    <ligand>
        <name>GTP</name>
        <dbReference type="ChEBI" id="CHEBI:37565"/>
    </ligand>
</feature>
<evidence type="ECO:0000256" key="1">
    <source>
        <dbReference type="ARBA" id="ARBA00000141"/>
    </source>
</evidence>
<dbReference type="UniPathway" id="UPA00275">
    <property type="reaction ID" value="UER00399"/>
</dbReference>
<dbReference type="Gene3D" id="3.40.50.10990">
    <property type="entry name" value="GTP cyclohydrolase II"/>
    <property type="match status" value="1"/>
</dbReference>
<comment type="catalytic activity">
    <reaction evidence="1">
        <text>D-ribulose 5-phosphate = (2S)-2-hydroxy-3-oxobutyl phosphate + formate + H(+)</text>
        <dbReference type="Rhea" id="RHEA:18457"/>
        <dbReference type="ChEBI" id="CHEBI:15378"/>
        <dbReference type="ChEBI" id="CHEBI:15740"/>
        <dbReference type="ChEBI" id="CHEBI:58121"/>
        <dbReference type="ChEBI" id="CHEBI:58830"/>
        <dbReference type="EC" id="4.1.99.12"/>
    </reaction>
</comment>
<dbReference type="RefSeq" id="WP_057909363.1">
    <property type="nucleotide sequence ID" value="NZ_AZGK01000001.1"/>
</dbReference>
<keyword evidence="10 18" id="KW-0547">Nucleotide-binding</keyword>
<dbReference type="EC" id="3.5.4.25" evidence="18"/>
<dbReference type="NCBIfam" id="TIGR00506">
    <property type="entry name" value="ribB"/>
    <property type="match status" value="1"/>
</dbReference>
<dbReference type="FunFam" id="3.90.870.10:FF:000001">
    <property type="entry name" value="Riboflavin biosynthesis protein RibBA"/>
    <property type="match status" value="1"/>
</dbReference>
<dbReference type="GO" id="GO:0005525">
    <property type="term" value="F:GTP binding"/>
    <property type="evidence" value="ECO:0007669"/>
    <property type="project" value="UniProtKB-KW"/>
</dbReference>
<evidence type="ECO:0000256" key="6">
    <source>
        <dbReference type="ARBA" id="ARBA00004904"/>
    </source>
</evidence>
<dbReference type="CDD" id="cd00641">
    <property type="entry name" value="GTP_cyclohydro2"/>
    <property type="match status" value="1"/>
</dbReference>
<evidence type="ECO:0000256" key="10">
    <source>
        <dbReference type="ARBA" id="ARBA00022741"/>
    </source>
</evidence>
<evidence type="ECO:0000256" key="5">
    <source>
        <dbReference type="ARBA" id="ARBA00004853"/>
    </source>
</evidence>
<dbReference type="Gene3D" id="3.90.870.10">
    <property type="entry name" value="DHBP synthase"/>
    <property type="match status" value="1"/>
</dbReference>
<evidence type="ECO:0000256" key="2">
    <source>
        <dbReference type="ARBA" id="ARBA00001936"/>
    </source>
</evidence>
<evidence type="ECO:0000256" key="7">
    <source>
        <dbReference type="ARBA" id="ARBA00005520"/>
    </source>
</evidence>
<comment type="cofactor">
    <cofactor evidence="18">
        <name>Zn(2+)</name>
        <dbReference type="ChEBI" id="CHEBI:29105"/>
    </cofactor>
    <text evidence="18">Binds 1 zinc ion per subunit.</text>
</comment>
<proteinExistence type="inferred from homology"/>
<evidence type="ECO:0000256" key="18">
    <source>
        <dbReference type="HAMAP-Rule" id="MF_00179"/>
    </source>
</evidence>
<dbReference type="InterPro" id="IPR032677">
    <property type="entry name" value="GTP_cyclohydro_II"/>
</dbReference>
<feature type="binding site" evidence="18">
    <location>
        <position position="260"/>
    </location>
    <ligand>
        <name>Zn(2+)</name>
        <dbReference type="ChEBI" id="CHEBI:29105"/>
        <note>catalytic</note>
    </ligand>
</feature>
<dbReference type="PANTHER" id="PTHR21327:SF18">
    <property type="entry name" value="3,4-DIHYDROXY-2-BUTANONE 4-PHOSPHATE SYNTHASE"/>
    <property type="match status" value="1"/>
</dbReference>
<comment type="cofactor">
    <cofactor evidence="3">
        <name>Mg(2+)</name>
        <dbReference type="ChEBI" id="CHEBI:18420"/>
    </cofactor>
</comment>
<evidence type="ECO:0000256" key="3">
    <source>
        <dbReference type="ARBA" id="ARBA00001946"/>
    </source>
</evidence>
<sequence>MDTKIIEKVDRALTELKAGNLIIVADSLDREAEGDMVGLAEKVSPETVNKMVTRARGLLCVPMAVEIANRLELKPMLENSSDAFGTAFTSTLDAKSTTTGISAFDRAKTIKRLADPNSTWDDFYHPGHIFPLIARPDGVFERQGHTEAAVDLAKLAGVAPVAYICEVLKKNGKMARRKDLKAIAEGNGMSLLTIDEIIAYRKYQQNQAIQTITSVKLPTKYGTFQLEAFDNPDGGEPTLLISKGDLATGDPLLKRLHSECLTGDVFGSKRCDCGPQLEEALRRIERNGRGALIYLRQEGRGIGLANKLRAYALQEQGLDTVQANQHLGLPIDDRNYQIAATILKSKGVSEVRLMTNNPDKIQQLDGYGIKTVERIPLEVGLTSENQHYLLTKKNKLNHLLKEVGNA</sequence>
<feature type="binding site" evidence="18">
    <location>
        <position position="320"/>
    </location>
    <ligand>
        <name>GTP</name>
        <dbReference type="ChEBI" id="CHEBI:37565"/>
    </ligand>
</feature>
<evidence type="ECO:0000256" key="9">
    <source>
        <dbReference type="ARBA" id="ARBA00022723"/>
    </source>
</evidence>
<feature type="active site" description="Nucleophile" evidence="18">
    <location>
        <position position="334"/>
    </location>
</feature>
<dbReference type="EMBL" id="AZGK01000001">
    <property type="protein sequence ID" value="KRM47585.1"/>
    <property type="molecule type" value="Genomic_DNA"/>
</dbReference>
<dbReference type="PANTHER" id="PTHR21327">
    <property type="entry name" value="GTP CYCLOHYDROLASE II-RELATED"/>
    <property type="match status" value="1"/>
</dbReference>
<evidence type="ECO:0000256" key="12">
    <source>
        <dbReference type="ARBA" id="ARBA00022833"/>
    </source>
</evidence>
<accession>A0A0R1YYQ2</accession>
<comment type="similarity">
    <text evidence="7">In the N-terminal section; belongs to the DHBP synthase family.</text>
</comment>
<dbReference type="SUPFAM" id="SSF142695">
    <property type="entry name" value="RibA-like"/>
    <property type="match status" value="1"/>
</dbReference>
<keyword evidence="15" id="KW-0464">Manganese</keyword>
<dbReference type="Pfam" id="PF00925">
    <property type="entry name" value="GTP_cyclohydro2"/>
    <property type="match status" value="1"/>
</dbReference>
<evidence type="ECO:0000256" key="16">
    <source>
        <dbReference type="ARBA" id="ARBA00023239"/>
    </source>
</evidence>
<dbReference type="GO" id="GO:0008270">
    <property type="term" value="F:zinc ion binding"/>
    <property type="evidence" value="ECO:0007669"/>
    <property type="project" value="UniProtKB-UniRule"/>
</dbReference>
<organism evidence="20 21">
    <name type="scientific">Lentilactobacillus parabuchneri DSM 5707 = NBRC 107865</name>
    <dbReference type="NCBI Taxonomy" id="1423784"/>
    <lineage>
        <taxon>Bacteria</taxon>
        <taxon>Bacillati</taxon>
        <taxon>Bacillota</taxon>
        <taxon>Bacilli</taxon>
        <taxon>Lactobacillales</taxon>
        <taxon>Lactobacillaceae</taxon>
        <taxon>Lentilactobacillus</taxon>
    </lineage>
</organism>
<feature type="binding site" evidence="18">
    <location>
        <begin position="255"/>
        <end position="259"/>
    </location>
    <ligand>
        <name>GTP</name>
        <dbReference type="ChEBI" id="CHEBI:37565"/>
    </ligand>
</feature>
<name>A0A0R1YYQ2_9LACO</name>
<evidence type="ECO:0000313" key="21">
    <source>
        <dbReference type="Proteomes" id="UP000051957"/>
    </source>
</evidence>
<evidence type="ECO:0000256" key="13">
    <source>
        <dbReference type="ARBA" id="ARBA00022842"/>
    </source>
</evidence>
<evidence type="ECO:0000256" key="4">
    <source>
        <dbReference type="ARBA" id="ARBA00002284"/>
    </source>
</evidence>
<dbReference type="InterPro" id="IPR036144">
    <property type="entry name" value="RibA-like_sf"/>
</dbReference>
<keyword evidence="8 18" id="KW-0686">Riboflavin biosynthesis</keyword>
<reference evidence="20 21" key="1">
    <citation type="journal article" date="2015" name="Genome Announc.">
        <title>Expanding the biotechnology potential of lactobacilli through comparative genomics of 213 strains and associated genera.</title>
        <authorList>
            <person name="Sun Z."/>
            <person name="Harris H.M."/>
            <person name="McCann A."/>
            <person name="Guo C."/>
            <person name="Argimon S."/>
            <person name="Zhang W."/>
            <person name="Yang X."/>
            <person name="Jeffery I.B."/>
            <person name="Cooney J.C."/>
            <person name="Kagawa T.F."/>
            <person name="Liu W."/>
            <person name="Song Y."/>
            <person name="Salvetti E."/>
            <person name="Wrobel A."/>
            <person name="Rasinkangas P."/>
            <person name="Parkhill J."/>
            <person name="Rea M.C."/>
            <person name="O'Sullivan O."/>
            <person name="Ritari J."/>
            <person name="Douillard F.P."/>
            <person name="Paul Ross R."/>
            <person name="Yang R."/>
            <person name="Briner A.E."/>
            <person name="Felis G.E."/>
            <person name="de Vos W.M."/>
            <person name="Barrangou R."/>
            <person name="Klaenhammer T.R."/>
            <person name="Caufield P.W."/>
            <person name="Cui Y."/>
            <person name="Zhang H."/>
            <person name="O'Toole P.W."/>
        </authorList>
    </citation>
    <scope>NUCLEOTIDE SEQUENCE [LARGE SCALE GENOMIC DNA]</scope>
    <source>
        <strain evidence="20 21">DSM 5707</strain>
    </source>
</reference>
<keyword evidence="14 18" id="KW-0342">GTP-binding</keyword>
<dbReference type="PIRSF" id="PIRSF001259">
    <property type="entry name" value="RibA"/>
    <property type="match status" value="1"/>
</dbReference>
<dbReference type="SUPFAM" id="SSF55821">
    <property type="entry name" value="YrdC/RibB"/>
    <property type="match status" value="1"/>
</dbReference>
<dbReference type="GO" id="GO:0008686">
    <property type="term" value="F:3,4-dihydroxy-2-butanone-4-phosphate synthase activity"/>
    <property type="evidence" value="ECO:0007669"/>
    <property type="project" value="UniProtKB-EC"/>
</dbReference>
<dbReference type="GO" id="GO:0005829">
    <property type="term" value="C:cytosol"/>
    <property type="evidence" value="ECO:0007669"/>
    <property type="project" value="TreeGrafter"/>
</dbReference>
<feature type="active site" description="Proton acceptor" evidence="18">
    <location>
        <position position="332"/>
    </location>
</feature>
<dbReference type="HAMAP" id="MF_00179">
    <property type="entry name" value="RibA"/>
    <property type="match status" value="1"/>
</dbReference>
<evidence type="ECO:0000256" key="11">
    <source>
        <dbReference type="ARBA" id="ARBA00022801"/>
    </source>
</evidence>
<comment type="pathway">
    <text evidence="5 18">Cofactor biosynthesis; riboflavin biosynthesis; 5-amino-6-(D-ribitylamino)uracil from GTP: step 1/4.</text>
</comment>
<keyword evidence="11 18" id="KW-0378">Hydrolase</keyword>
<dbReference type="NCBIfam" id="NF001591">
    <property type="entry name" value="PRK00393.1"/>
    <property type="match status" value="1"/>
</dbReference>
<dbReference type="AlphaFoldDB" id="A0A0R1YYQ2"/>
<comment type="caution">
    <text evidence="20">The sequence shown here is derived from an EMBL/GenBank/DDBJ whole genome shotgun (WGS) entry which is preliminary data.</text>
</comment>
<feature type="binding site" evidence="18">
    <location>
        <position position="271"/>
    </location>
    <ligand>
        <name>Zn(2+)</name>
        <dbReference type="ChEBI" id="CHEBI:29105"/>
        <note>catalytic</note>
    </ligand>
</feature>
<dbReference type="GO" id="GO:0003935">
    <property type="term" value="F:GTP cyclohydrolase II activity"/>
    <property type="evidence" value="ECO:0007669"/>
    <property type="project" value="UniProtKB-UniRule"/>
</dbReference>
<evidence type="ECO:0000256" key="15">
    <source>
        <dbReference type="ARBA" id="ARBA00023211"/>
    </source>
</evidence>
<dbReference type="GeneID" id="69801907"/>
<evidence type="ECO:0000313" key="20">
    <source>
        <dbReference type="EMBL" id="KRM47585.1"/>
    </source>
</evidence>
<comment type="pathway">
    <text evidence="6">Cofactor biosynthesis; riboflavin biosynthesis; 2-hydroxy-3-oxobutyl phosphate from D-ribulose 5-phosphate: step 1/1.</text>
</comment>
<dbReference type="PATRIC" id="fig|1423784.4.peg.59"/>
<keyword evidence="16" id="KW-0456">Lyase</keyword>
<feature type="domain" description="GTP cyclohydrolase II" evidence="19">
    <location>
        <begin position="213"/>
        <end position="376"/>
    </location>
</feature>
<dbReference type="Proteomes" id="UP000051957">
    <property type="component" value="Unassembled WGS sequence"/>
</dbReference>
<dbReference type="InterPro" id="IPR000422">
    <property type="entry name" value="DHBP_synthase_RibB"/>
</dbReference>
<evidence type="ECO:0000256" key="17">
    <source>
        <dbReference type="ARBA" id="ARBA00049295"/>
    </source>
</evidence>
<dbReference type="NCBIfam" id="TIGR00505">
    <property type="entry name" value="ribA"/>
    <property type="match status" value="1"/>
</dbReference>
<feature type="binding site" evidence="18">
    <location>
        <begin position="298"/>
        <end position="300"/>
    </location>
    <ligand>
        <name>GTP</name>
        <dbReference type="ChEBI" id="CHEBI:37565"/>
    </ligand>
</feature>
<comment type="similarity">
    <text evidence="18">Belongs to the GTP cyclohydrolase II family.</text>
</comment>
<comment type="cofactor">
    <cofactor evidence="2">
        <name>Mn(2+)</name>
        <dbReference type="ChEBI" id="CHEBI:29035"/>
    </cofactor>
</comment>
<evidence type="ECO:0000256" key="8">
    <source>
        <dbReference type="ARBA" id="ARBA00022619"/>
    </source>
</evidence>